<dbReference type="HAMAP" id="MF_00140_B">
    <property type="entry name" value="Trp_tRNA_synth_B"/>
    <property type="match status" value="1"/>
</dbReference>
<dbReference type="SUPFAM" id="SSF52374">
    <property type="entry name" value="Nucleotidylyl transferase"/>
    <property type="match status" value="1"/>
</dbReference>
<dbReference type="PROSITE" id="PS00178">
    <property type="entry name" value="AA_TRNA_LIGASE_I"/>
    <property type="match status" value="1"/>
</dbReference>
<dbReference type="EC" id="6.1.1.2" evidence="8"/>
<feature type="binding site" evidence="8">
    <location>
        <begin position="19"/>
        <end position="20"/>
    </location>
    <ligand>
        <name>ATP</name>
        <dbReference type="ChEBI" id="CHEBI:30616"/>
    </ligand>
</feature>
<dbReference type="AlphaFoldDB" id="A0A1F6NBR5"/>
<keyword evidence="4 8" id="KW-0067">ATP-binding</keyword>
<feature type="binding site" evidence="8">
    <location>
        <begin position="149"/>
        <end position="151"/>
    </location>
    <ligand>
        <name>ATP</name>
        <dbReference type="ChEBI" id="CHEBI:30616"/>
    </ligand>
</feature>
<comment type="similarity">
    <text evidence="1 8 9">Belongs to the class-I aminoacyl-tRNA synthetase family.</text>
</comment>
<dbReference type="InterPro" id="IPR014729">
    <property type="entry name" value="Rossmann-like_a/b/a_fold"/>
</dbReference>
<comment type="catalytic activity">
    <reaction evidence="7 8">
        <text>tRNA(Trp) + L-tryptophan + ATP = L-tryptophyl-tRNA(Trp) + AMP + diphosphate + H(+)</text>
        <dbReference type="Rhea" id="RHEA:24080"/>
        <dbReference type="Rhea" id="RHEA-COMP:9671"/>
        <dbReference type="Rhea" id="RHEA-COMP:9705"/>
        <dbReference type="ChEBI" id="CHEBI:15378"/>
        <dbReference type="ChEBI" id="CHEBI:30616"/>
        <dbReference type="ChEBI" id="CHEBI:33019"/>
        <dbReference type="ChEBI" id="CHEBI:57912"/>
        <dbReference type="ChEBI" id="CHEBI:78442"/>
        <dbReference type="ChEBI" id="CHEBI:78535"/>
        <dbReference type="ChEBI" id="CHEBI:456215"/>
        <dbReference type="EC" id="6.1.1.2"/>
    </reaction>
</comment>
<name>A0A1F6NBR5_9BACT</name>
<gene>
    <name evidence="8" type="primary">trpS</name>
    <name evidence="10" type="ORF">A3I29_03140</name>
</gene>
<dbReference type="STRING" id="1798689.A3I29_03140"/>
<evidence type="ECO:0000256" key="6">
    <source>
        <dbReference type="ARBA" id="ARBA00023146"/>
    </source>
</evidence>
<evidence type="ECO:0000256" key="4">
    <source>
        <dbReference type="ARBA" id="ARBA00022840"/>
    </source>
</evidence>
<dbReference type="EMBL" id="MFQK01000001">
    <property type="protein sequence ID" value="OGH81386.1"/>
    <property type="molecule type" value="Genomic_DNA"/>
</dbReference>
<comment type="subunit">
    <text evidence="8">Homodimer.</text>
</comment>
<dbReference type="GO" id="GO:0006436">
    <property type="term" value="P:tryptophanyl-tRNA aminoacylation"/>
    <property type="evidence" value="ECO:0007669"/>
    <property type="project" value="UniProtKB-UniRule"/>
</dbReference>
<evidence type="ECO:0000313" key="11">
    <source>
        <dbReference type="Proteomes" id="UP000178726"/>
    </source>
</evidence>
<comment type="subcellular location">
    <subcellularLocation>
        <location evidence="8">Cytoplasm</location>
    </subcellularLocation>
</comment>
<dbReference type="Gene3D" id="1.10.240.10">
    <property type="entry name" value="Tyrosyl-Transfer RNA Synthetase"/>
    <property type="match status" value="1"/>
</dbReference>
<evidence type="ECO:0000256" key="5">
    <source>
        <dbReference type="ARBA" id="ARBA00022917"/>
    </source>
</evidence>
<reference evidence="10 11" key="1">
    <citation type="journal article" date="2016" name="Nat. Commun.">
        <title>Thousands of microbial genomes shed light on interconnected biogeochemical processes in an aquifer system.</title>
        <authorList>
            <person name="Anantharaman K."/>
            <person name="Brown C.T."/>
            <person name="Hug L.A."/>
            <person name="Sharon I."/>
            <person name="Castelle C.J."/>
            <person name="Probst A.J."/>
            <person name="Thomas B.C."/>
            <person name="Singh A."/>
            <person name="Wilkins M.J."/>
            <person name="Karaoz U."/>
            <person name="Brodie E.L."/>
            <person name="Williams K.H."/>
            <person name="Hubbard S.S."/>
            <person name="Banfield J.F."/>
        </authorList>
    </citation>
    <scope>NUCLEOTIDE SEQUENCE [LARGE SCALE GENOMIC DNA]</scope>
</reference>
<keyword evidence="8" id="KW-0963">Cytoplasm</keyword>
<proteinExistence type="inferred from homology"/>
<dbReference type="PANTHER" id="PTHR43766">
    <property type="entry name" value="TRYPTOPHAN--TRNA LIGASE, MITOCHONDRIAL"/>
    <property type="match status" value="1"/>
</dbReference>
<dbReference type="PRINTS" id="PR01039">
    <property type="entry name" value="TRNASYNTHTRP"/>
</dbReference>
<evidence type="ECO:0000256" key="1">
    <source>
        <dbReference type="ARBA" id="ARBA00005594"/>
    </source>
</evidence>
<dbReference type="Gene3D" id="3.40.50.620">
    <property type="entry name" value="HUPs"/>
    <property type="match status" value="1"/>
</dbReference>
<dbReference type="Pfam" id="PF00579">
    <property type="entry name" value="tRNA-synt_1b"/>
    <property type="match status" value="1"/>
</dbReference>
<comment type="function">
    <text evidence="8">Catalyzes the attachment of tryptophan to tRNA(Trp).</text>
</comment>
<feature type="short sequence motif" description="'KMSKS' region" evidence="8">
    <location>
        <begin position="196"/>
        <end position="200"/>
    </location>
</feature>
<dbReference type="NCBIfam" id="TIGR00233">
    <property type="entry name" value="trpS"/>
    <property type="match status" value="1"/>
</dbReference>
<keyword evidence="2 8" id="KW-0436">Ligase</keyword>
<dbReference type="InterPro" id="IPR050203">
    <property type="entry name" value="Trp-tRNA_synthetase"/>
</dbReference>
<comment type="caution">
    <text evidence="10">The sequence shown here is derived from an EMBL/GenBank/DDBJ whole genome shotgun (WGS) entry which is preliminary data.</text>
</comment>
<keyword evidence="3 8" id="KW-0547">Nucleotide-binding</keyword>
<dbReference type="GO" id="GO:0004830">
    <property type="term" value="F:tryptophan-tRNA ligase activity"/>
    <property type="evidence" value="ECO:0007669"/>
    <property type="project" value="UniProtKB-UniRule"/>
</dbReference>
<organism evidence="10 11">
    <name type="scientific">Candidatus Magasanikbacteria bacterium RIFCSPLOWO2_02_FULL_44_11</name>
    <dbReference type="NCBI Taxonomy" id="1798689"/>
    <lineage>
        <taxon>Bacteria</taxon>
        <taxon>Candidatus Magasanikiibacteriota</taxon>
    </lineage>
</organism>
<keyword evidence="5 8" id="KW-0648">Protein biosynthesis</keyword>
<dbReference type="InterPro" id="IPR024109">
    <property type="entry name" value="Trp-tRNA-ligase_bac-type"/>
</dbReference>
<sequence length="327" mass="36057">MSKPVIISGIQPTGNLHIGNYLGAVKKWVELQNSGKYDLYIFVADLHALTGNQTADNRRHQILVAAAELIAAGIDPKKTTLFIQSHIPEHAELAWIFNTVTPVAELYRMTQFKDKSVNQDKNINTGLLTYPVLQAADVLLYKATQVPVGLDQVQHLELTRDIARWFNNRYGEFFPEVKPLLTNVPKVMSLLEPTKKMSKSLGQGQVIEMADDPDTILKKLKKAITATEGGAKAPGAQNLLLLLEHFGGSNYQDFAKAEKAGTIQYGDLKQALAEAIADTFAAFRVRRQKLLDNETDELAAILKTGGAKARRAAEKTIAEVRTLVGLR</sequence>
<protein>
    <recommendedName>
        <fullName evidence="8">Tryptophan--tRNA ligase</fullName>
        <ecNumber evidence="8">6.1.1.2</ecNumber>
    </recommendedName>
    <alternativeName>
        <fullName evidence="8">Tryptophanyl-tRNA synthetase</fullName>
        <shortName evidence="8">TrpRS</shortName>
    </alternativeName>
</protein>
<accession>A0A1F6NBR5</accession>
<dbReference type="Proteomes" id="UP000178726">
    <property type="component" value="Unassembled WGS sequence"/>
</dbReference>
<dbReference type="GO" id="GO:0005829">
    <property type="term" value="C:cytosol"/>
    <property type="evidence" value="ECO:0007669"/>
    <property type="project" value="TreeGrafter"/>
</dbReference>
<dbReference type="GO" id="GO:0005524">
    <property type="term" value="F:ATP binding"/>
    <property type="evidence" value="ECO:0007669"/>
    <property type="project" value="UniProtKB-UniRule"/>
</dbReference>
<feature type="binding site" evidence="8">
    <location>
        <position position="187"/>
    </location>
    <ligand>
        <name>ATP</name>
        <dbReference type="ChEBI" id="CHEBI:30616"/>
    </ligand>
</feature>
<dbReference type="InterPro" id="IPR002306">
    <property type="entry name" value="Trp-tRNA-ligase"/>
</dbReference>
<dbReference type="PANTHER" id="PTHR43766:SF1">
    <property type="entry name" value="TRYPTOPHAN--TRNA LIGASE, MITOCHONDRIAL"/>
    <property type="match status" value="1"/>
</dbReference>
<evidence type="ECO:0000256" key="9">
    <source>
        <dbReference type="RuleBase" id="RU363036"/>
    </source>
</evidence>
<feature type="binding site" evidence="8">
    <location>
        <position position="137"/>
    </location>
    <ligand>
        <name>L-tryptophan</name>
        <dbReference type="ChEBI" id="CHEBI:57912"/>
    </ligand>
</feature>
<evidence type="ECO:0000256" key="2">
    <source>
        <dbReference type="ARBA" id="ARBA00022598"/>
    </source>
</evidence>
<evidence type="ECO:0000313" key="10">
    <source>
        <dbReference type="EMBL" id="OGH81386.1"/>
    </source>
</evidence>
<evidence type="ECO:0000256" key="7">
    <source>
        <dbReference type="ARBA" id="ARBA00049929"/>
    </source>
</evidence>
<keyword evidence="6 8" id="KW-0030">Aminoacyl-tRNA synthetase</keyword>
<dbReference type="InterPro" id="IPR002305">
    <property type="entry name" value="aa-tRNA-synth_Ic"/>
</dbReference>
<feature type="binding site" evidence="8">
    <location>
        <begin position="196"/>
        <end position="200"/>
    </location>
    <ligand>
        <name>ATP</name>
        <dbReference type="ChEBI" id="CHEBI:30616"/>
    </ligand>
</feature>
<feature type="short sequence motif" description="'HIGH' region" evidence="8">
    <location>
        <begin position="12"/>
        <end position="20"/>
    </location>
</feature>
<evidence type="ECO:0000256" key="3">
    <source>
        <dbReference type="ARBA" id="ARBA00022741"/>
    </source>
</evidence>
<dbReference type="InterPro" id="IPR001412">
    <property type="entry name" value="aa-tRNA-synth_I_CS"/>
</dbReference>
<feature type="binding site" evidence="8">
    <location>
        <begin position="11"/>
        <end position="13"/>
    </location>
    <ligand>
        <name>ATP</name>
        <dbReference type="ChEBI" id="CHEBI:30616"/>
    </ligand>
</feature>
<evidence type="ECO:0000256" key="8">
    <source>
        <dbReference type="HAMAP-Rule" id="MF_00140"/>
    </source>
</evidence>
<dbReference type="CDD" id="cd00806">
    <property type="entry name" value="TrpRS_core"/>
    <property type="match status" value="1"/>
</dbReference>